<dbReference type="Pfam" id="PF06150">
    <property type="entry name" value="ChaB"/>
    <property type="match status" value="1"/>
</dbReference>
<accession>A0A832H6A1</accession>
<dbReference type="Gene3D" id="1.10.1740.70">
    <property type="entry name" value="ChaB"/>
    <property type="match status" value="1"/>
</dbReference>
<dbReference type="InterPro" id="IPR037205">
    <property type="entry name" value="ChaB_sf"/>
</dbReference>
<organism evidence="1">
    <name type="scientific">Oscillatoriales cyanobacterium SpSt-402</name>
    <dbReference type="NCBI Taxonomy" id="2282168"/>
    <lineage>
        <taxon>Bacteria</taxon>
        <taxon>Bacillati</taxon>
        <taxon>Cyanobacteriota</taxon>
        <taxon>Cyanophyceae</taxon>
        <taxon>Oscillatoriophycideae</taxon>
        <taxon>Oscillatoriales</taxon>
    </lineage>
</organism>
<gene>
    <name evidence="1" type="ORF">ENR47_12855</name>
</gene>
<protein>
    <recommendedName>
        <fullName evidence="2">Cation transport regulator ChaB</fullName>
    </recommendedName>
</protein>
<evidence type="ECO:0000313" key="1">
    <source>
        <dbReference type="EMBL" id="HGW95147.1"/>
    </source>
</evidence>
<name>A0A832H6A1_9CYAN</name>
<comment type="caution">
    <text evidence="1">The sequence shown here is derived from an EMBL/GenBank/DDBJ whole genome shotgun (WGS) entry which is preliminary data.</text>
</comment>
<dbReference type="EMBL" id="DSRD01000801">
    <property type="protein sequence ID" value="HGW95147.1"/>
    <property type="molecule type" value="Genomic_DNA"/>
</dbReference>
<reference evidence="1" key="1">
    <citation type="journal article" date="2020" name="mSystems">
        <title>Genome- and Community-Level Interaction Insights into Carbon Utilization and Element Cycling Functions of Hydrothermarchaeota in Hydrothermal Sediment.</title>
        <authorList>
            <person name="Zhou Z."/>
            <person name="Liu Y."/>
            <person name="Xu W."/>
            <person name="Pan J."/>
            <person name="Luo Z.H."/>
            <person name="Li M."/>
        </authorList>
    </citation>
    <scope>NUCLEOTIDE SEQUENCE [LARGE SCALE GENOMIC DNA]</scope>
    <source>
        <strain evidence="1">SpSt-402</strain>
    </source>
</reference>
<evidence type="ECO:0008006" key="2">
    <source>
        <dbReference type="Google" id="ProtNLM"/>
    </source>
</evidence>
<dbReference type="AlphaFoldDB" id="A0A832H6A1"/>
<dbReference type="SUPFAM" id="SSF140376">
    <property type="entry name" value="ChaB-like"/>
    <property type="match status" value="1"/>
</dbReference>
<sequence length="133" mass="14854">MIQNHLEVFMDENAVKKYQGENAEEIPEVEDAINQYAGAGEHGTMQSPDASQGMMTVDTLPQDVREALPEDAQQVFIAAYNSIYENNGDRDAAMNVAWQSIEHSEIYTRGADGKFVRKPMEQGLHRPQPLSEA</sequence>
<dbReference type="InterPro" id="IPR009317">
    <property type="entry name" value="ChaB"/>
</dbReference>
<proteinExistence type="predicted"/>